<dbReference type="InterPro" id="IPR038597">
    <property type="entry name" value="GGGP/HepGP_synthase_sf"/>
</dbReference>
<dbReference type="NCBIfam" id="NF003198">
    <property type="entry name" value="PRK04169.1-2"/>
    <property type="match status" value="1"/>
</dbReference>
<dbReference type="GO" id="GO:0046474">
    <property type="term" value="P:glycerophospholipid biosynthetic process"/>
    <property type="evidence" value="ECO:0007669"/>
    <property type="project" value="UniProtKB-UniRule"/>
</dbReference>
<dbReference type="GO" id="GO:0000287">
    <property type="term" value="F:magnesium ion binding"/>
    <property type="evidence" value="ECO:0007669"/>
    <property type="project" value="UniProtKB-UniRule"/>
</dbReference>
<proteinExistence type="inferred from homology"/>
<evidence type="ECO:0000256" key="5">
    <source>
        <dbReference type="ARBA" id="ARBA00023098"/>
    </source>
</evidence>
<keyword evidence="2 9" id="KW-0808">Transferase</keyword>
<comment type="cofactor">
    <cofactor evidence="9">
        <name>Mg(2+)</name>
        <dbReference type="ChEBI" id="CHEBI:18420"/>
    </cofactor>
</comment>
<comment type="caution">
    <text evidence="9">Lacks conserved residue(s) required for the propagation of feature annotation.</text>
</comment>
<feature type="binding site" evidence="9">
    <location>
        <begin position="190"/>
        <end position="191"/>
    </location>
    <ligand>
        <name>sn-glycerol 1-phosphate</name>
        <dbReference type="ChEBI" id="CHEBI:57685"/>
    </ligand>
</feature>
<dbReference type="HAMAP" id="MF_00112">
    <property type="entry name" value="GGGP_HepGP_synthase"/>
    <property type="match status" value="1"/>
</dbReference>
<dbReference type="InterPro" id="IPR008205">
    <property type="entry name" value="GGGP_HepGP_synthase"/>
</dbReference>
<dbReference type="AlphaFoldDB" id="A0A9X1UVV1"/>
<evidence type="ECO:0000313" key="11">
    <source>
        <dbReference type="Proteomes" id="UP001139344"/>
    </source>
</evidence>
<evidence type="ECO:0000256" key="4">
    <source>
        <dbReference type="ARBA" id="ARBA00022842"/>
    </source>
</evidence>
<gene>
    <name evidence="10" type="ORF">LU635_06145</name>
</gene>
<organism evidence="10 11">
    <name type="scientific">Christiangramia crocea</name>
    <dbReference type="NCBI Taxonomy" id="2904124"/>
    <lineage>
        <taxon>Bacteria</taxon>
        <taxon>Pseudomonadati</taxon>
        <taxon>Bacteroidota</taxon>
        <taxon>Flavobacteriia</taxon>
        <taxon>Flavobacteriales</taxon>
        <taxon>Flavobacteriaceae</taxon>
        <taxon>Christiangramia</taxon>
    </lineage>
</organism>
<dbReference type="GO" id="GO:0005737">
    <property type="term" value="C:cytoplasm"/>
    <property type="evidence" value="ECO:0007669"/>
    <property type="project" value="InterPro"/>
</dbReference>
<dbReference type="EMBL" id="JAJSON010000016">
    <property type="protein sequence ID" value="MCG9971213.1"/>
    <property type="molecule type" value="Genomic_DNA"/>
</dbReference>
<keyword evidence="6 9" id="KW-0594">Phospholipid biosynthesis</keyword>
<keyword evidence="7 9" id="KW-1208">Phospholipid metabolism</keyword>
<keyword evidence="3 9" id="KW-0479">Metal-binding</keyword>
<keyword evidence="5 9" id="KW-0443">Lipid metabolism</keyword>
<comment type="caution">
    <text evidence="10">The sequence shown here is derived from an EMBL/GenBank/DDBJ whole genome shotgun (WGS) entry which is preliminary data.</text>
</comment>
<comment type="function">
    <text evidence="9">Prenyltransferase that catalyzes the transfer of the geranylgeranyl moiety of geranylgeranyl diphosphate (GGPP) to the C3 hydroxyl of sn-glycerol-1-phosphate (G1P).</text>
</comment>
<comment type="catalytic activity">
    <reaction evidence="8 9">
        <text>sn-glycerol 1-phosphate + (2E,6E,10E)-geranylgeranyl diphosphate = sn-3-O-(geranylgeranyl)glycerol 1-phosphate + diphosphate</text>
        <dbReference type="Rhea" id="RHEA:23404"/>
        <dbReference type="ChEBI" id="CHEBI:33019"/>
        <dbReference type="ChEBI" id="CHEBI:57677"/>
        <dbReference type="ChEBI" id="CHEBI:57685"/>
        <dbReference type="ChEBI" id="CHEBI:58756"/>
        <dbReference type="EC" id="2.5.1.41"/>
    </reaction>
</comment>
<dbReference type="GO" id="GO:0047294">
    <property type="term" value="F:phosphoglycerol geranylgeranyltransferase activity"/>
    <property type="evidence" value="ECO:0007669"/>
    <property type="project" value="UniProtKB-UniRule"/>
</dbReference>
<evidence type="ECO:0000256" key="8">
    <source>
        <dbReference type="ARBA" id="ARBA00047288"/>
    </source>
</evidence>
<dbReference type="Proteomes" id="UP001139344">
    <property type="component" value="Unassembled WGS sequence"/>
</dbReference>
<name>A0A9X1UVV1_9FLAO</name>
<feature type="binding site" evidence="9">
    <location>
        <position position="11"/>
    </location>
    <ligand>
        <name>Mg(2+)</name>
        <dbReference type="ChEBI" id="CHEBI:18420"/>
    </ligand>
</feature>
<dbReference type="SUPFAM" id="SSF51395">
    <property type="entry name" value="FMN-linked oxidoreductases"/>
    <property type="match status" value="1"/>
</dbReference>
<dbReference type="NCBIfam" id="TIGR01769">
    <property type="entry name" value="GGGP"/>
    <property type="match status" value="1"/>
</dbReference>
<evidence type="ECO:0000256" key="6">
    <source>
        <dbReference type="ARBA" id="ARBA00023209"/>
    </source>
</evidence>
<dbReference type="EC" id="2.5.1.41" evidence="9"/>
<accession>A0A9X1UVV1</accession>
<dbReference type="NCBIfam" id="TIGR01768">
    <property type="entry name" value="GGGP-family"/>
    <property type="match status" value="1"/>
</dbReference>
<sequence length="222" mass="23899">MKQKLLAVLIDPDKFDENNASGFLSNLPEVTTHIFVGGSVVAEGRTCEVVKILKDITELPVILFPGDHSQISGHADALLFLSLISGRNPEYLIEQQVKSVKKIKNTQLEIIPTGYILIDGGKKCSVHKVSNTIPLSQDDIENIVNTALAGQYSGKKLIYLEAGSGAETHVSEEIIRSVKSALEIPLIVGGGIRSTTQLQNAYNAGADLVVIGTAFENGSFRE</sequence>
<keyword evidence="11" id="KW-1185">Reference proteome</keyword>
<evidence type="ECO:0000256" key="7">
    <source>
        <dbReference type="ARBA" id="ARBA00023264"/>
    </source>
</evidence>
<evidence type="ECO:0000256" key="2">
    <source>
        <dbReference type="ARBA" id="ARBA00022679"/>
    </source>
</evidence>
<keyword evidence="4 9" id="KW-0460">Magnesium</keyword>
<keyword evidence="1 9" id="KW-0444">Lipid biosynthesis</keyword>
<protein>
    <recommendedName>
        <fullName evidence="9">Geranylgeranylglyceryl phosphate synthase</fullName>
        <shortName evidence="9">GGGP synthase</shortName>
        <shortName evidence="9">GGGPS</shortName>
        <ecNumber evidence="9">2.5.1.41</ecNumber>
    </recommendedName>
    <alternativeName>
        <fullName evidence="9">(S)-3-O-geranylgeranylglyceryl phosphate synthase</fullName>
    </alternativeName>
    <alternativeName>
        <fullName evidence="9">Phosphoglycerol geranylgeranyltransferase</fullName>
    </alternativeName>
</protein>
<evidence type="ECO:0000256" key="1">
    <source>
        <dbReference type="ARBA" id="ARBA00022516"/>
    </source>
</evidence>
<evidence type="ECO:0000313" key="10">
    <source>
        <dbReference type="EMBL" id="MCG9971213.1"/>
    </source>
</evidence>
<dbReference type="InterPro" id="IPR010946">
    <property type="entry name" value="GGGP_synth"/>
</dbReference>
<feature type="binding site" evidence="9">
    <location>
        <position position="39"/>
    </location>
    <ligand>
        <name>Mg(2+)</name>
        <dbReference type="ChEBI" id="CHEBI:18420"/>
    </ligand>
</feature>
<feature type="binding site" evidence="9">
    <location>
        <begin position="212"/>
        <end position="213"/>
    </location>
    <ligand>
        <name>sn-glycerol 1-phosphate</name>
        <dbReference type="ChEBI" id="CHEBI:57685"/>
    </ligand>
</feature>
<comment type="similarity">
    <text evidence="9">Belongs to the GGGP/HepGP synthase family. Group II subfamily.</text>
</comment>
<dbReference type="Pfam" id="PF01884">
    <property type="entry name" value="PcrB"/>
    <property type="match status" value="1"/>
</dbReference>
<reference evidence="10" key="1">
    <citation type="submission" date="2021-12" db="EMBL/GenBank/DDBJ databases">
        <title>Description of Gramella crocea sp. nov., a new bacterium isolated from activated sludge.</title>
        <authorList>
            <person name="Zhang X."/>
        </authorList>
    </citation>
    <scope>NUCLEOTIDE SEQUENCE</scope>
    <source>
        <strain evidence="10">YB25</strain>
    </source>
</reference>
<evidence type="ECO:0000256" key="9">
    <source>
        <dbReference type="HAMAP-Rule" id="MF_00112"/>
    </source>
</evidence>
<evidence type="ECO:0000256" key="3">
    <source>
        <dbReference type="ARBA" id="ARBA00022723"/>
    </source>
</evidence>
<feature type="binding site" evidence="9">
    <location>
        <begin position="159"/>
        <end position="165"/>
    </location>
    <ligand>
        <name>sn-glycerol 1-phosphate</name>
        <dbReference type="ChEBI" id="CHEBI:57685"/>
    </ligand>
</feature>
<dbReference type="Gene3D" id="3.20.20.390">
    <property type="entry name" value="FMN-linked oxidoreductases"/>
    <property type="match status" value="1"/>
</dbReference>